<feature type="compositionally biased region" description="Basic residues" evidence="1">
    <location>
        <begin position="389"/>
        <end position="405"/>
    </location>
</feature>
<feature type="compositionally biased region" description="Basic and acidic residues" evidence="1">
    <location>
        <begin position="163"/>
        <end position="178"/>
    </location>
</feature>
<protein>
    <submittedName>
        <fullName evidence="2">Uncharacterized protein</fullName>
    </submittedName>
</protein>
<feature type="region of interest" description="Disordered" evidence="1">
    <location>
        <begin position="368"/>
        <end position="416"/>
    </location>
</feature>
<sequence length="610" mass="70316">MLVQPTWDEGEVSERQSEPKPTPSPIHPSADQPQAQIDPSPRPLPYIPTPNLNPEGSSKNHGDQAKEIKALKAQIKKLKRKARPVITHHKAWIKSVSMKKRLAGERSLKKQRIQKEFVSKQGRKSAKSVYKDQVFDDLEDLDAMEYMETEAYNEEGVSTEAKVSTDKHKVSTDKHEVSTDQQDVSTDKVDEAKIRQNKKEWRLDAEESDRLRPTSTRSVLTLKPLHKIDPKDKTKKVLEEEAKSEAESEGVNEAEKKFKQLANDEEIAKKFKRNGKLKRIRKGFLLRSFKRKREKFTIKQRAKFLHDTIAAQRKFLAQQWSEAIRKKRFDDSFIVVDSIKDERKIKEMNEEAKDPKKKRLKKRVVKEVPKKEGTTKVPTKQEVTEQGIKKRKGGHIKMIARKRPRPQPNDDSDDEHRKCLRIVTIDSTIDSEVMETKSVISKLHKVSSPDGDDLVVYRANGNFRAFSYLKIVLHIFHRHDLFHLNELVVKQYLEITPEGIEFILWGDLKIMMESTIEENEQVYILELKAGRVIHMLVERSLMKSNAMNGSEKILGVGYPPHNIWYSVHHGSQLTLLLSKELASPGSNSSWDDVAVLQTSKLIGKTRIEIY</sequence>
<dbReference type="Proteomes" id="UP001151760">
    <property type="component" value="Unassembled WGS sequence"/>
</dbReference>
<accession>A0ABQ5H841</accession>
<reference evidence="2" key="2">
    <citation type="submission" date="2022-01" db="EMBL/GenBank/DDBJ databases">
        <authorList>
            <person name="Yamashiro T."/>
            <person name="Shiraishi A."/>
            <person name="Satake H."/>
            <person name="Nakayama K."/>
        </authorList>
    </citation>
    <scope>NUCLEOTIDE SEQUENCE</scope>
</reference>
<dbReference type="EMBL" id="BQNB010019261">
    <property type="protein sequence ID" value="GJT83427.1"/>
    <property type="molecule type" value="Genomic_DNA"/>
</dbReference>
<evidence type="ECO:0000313" key="3">
    <source>
        <dbReference type="Proteomes" id="UP001151760"/>
    </source>
</evidence>
<evidence type="ECO:0000313" key="2">
    <source>
        <dbReference type="EMBL" id="GJT83427.1"/>
    </source>
</evidence>
<name>A0ABQ5H841_9ASTR</name>
<feature type="region of interest" description="Disordered" evidence="1">
    <location>
        <begin position="151"/>
        <end position="189"/>
    </location>
</feature>
<feature type="region of interest" description="Disordered" evidence="1">
    <location>
        <begin position="1"/>
        <end position="65"/>
    </location>
</feature>
<proteinExistence type="predicted"/>
<keyword evidence="3" id="KW-1185">Reference proteome</keyword>
<evidence type="ECO:0000256" key="1">
    <source>
        <dbReference type="SAM" id="MobiDB-lite"/>
    </source>
</evidence>
<comment type="caution">
    <text evidence="2">The sequence shown here is derived from an EMBL/GenBank/DDBJ whole genome shotgun (WGS) entry which is preliminary data.</text>
</comment>
<reference evidence="2" key="1">
    <citation type="journal article" date="2022" name="Int. J. Mol. Sci.">
        <title>Draft Genome of Tanacetum Coccineum: Genomic Comparison of Closely Related Tanacetum-Family Plants.</title>
        <authorList>
            <person name="Yamashiro T."/>
            <person name="Shiraishi A."/>
            <person name="Nakayama K."/>
            <person name="Satake H."/>
        </authorList>
    </citation>
    <scope>NUCLEOTIDE SEQUENCE</scope>
</reference>
<gene>
    <name evidence="2" type="ORF">Tco_1057769</name>
</gene>
<organism evidence="2 3">
    <name type="scientific">Tanacetum coccineum</name>
    <dbReference type="NCBI Taxonomy" id="301880"/>
    <lineage>
        <taxon>Eukaryota</taxon>
        <taxon>Viridiplantae</taxon>
        <taxon>Streptophyta</taxon>
        <taxon>Embryophyta</taxon>
        <taxon>Tracheophyta</taxon>
        <taxon>Spermatophyta</taxon>
        <taxon>Magnoliopsida</taxon>
        <taxon>eudicotyledons</taxon>
        <taxon>Gunneridae</taxon>
        <taxon>Pentapetalae</taxon>
        <taxon>asterids</taxon>
        <taxon>campanulids</taxon>
        <taxon>Asterales</taxon>
        <taxon>Asteraceae</taxon>
        <taxon>Asteroideae</taxon>
        <taxon>Anthemideae</taxon>
        <taxon>Anthemidinae</taxon>
        <taxon>Tanacetum</taxon>
    </lineage>
</organism>